<dbReference type="RefSeq" id="WP_185082523.1">
    <property type="nucleotide sequence ID" value="NZ_JACHJB010000001.1"/>
</dbReference>
<proteinExistence type="predicted"/>
<gene>
    <name evidence="1" type="ORF">FHU36_000914</name>
</gene>
<reference evidence="1 2" key="1">
    <citation type="submission" date="2020-08" db="EMBL/GenBank/DDBJ databases">
        <title>Sequencing the genomes of 1000 actinobacteria strains.</title>
        <authorList>
            <person name="Klenk H.-P."/>
        </authorList>
    </citation>
    <scope>NUCLEOTIDE SEQUENCE [LARGE SCALE GENOMIC DNA]</scope>
    <source>
        <strain evidence="1 2">DSM 45913</strain>
    </source>
</reference>
<organism evidence="1 2">
    <name type="scientific">Nonomuraea muscovyensis</name>
    <dbReference type="NCBI Taxonomy" id="1124761"/>
    <lineage>
        <taxon>Bacteria</taxon>
        <taxon>Bacillati</taxon>
        <taxon>Actinomycetota</taxon>
        <taxon>Actinomycetes</taxon>
        <taxon>Streptosporangiales</taxon>
        <taxon>Streptosporangiaceae</taxon>
        <taxon>Nonomuraea</taxon>
    </lineage>
</organism>
<evidence type="ECO:0000313" key="2">
    <source>
        <dbReference type="Proteomes" id="UP000583800"/>
    </source>
</evidence>
<sequence length="310" mass="33381">MVSRLSTRSGRWRSRQDESHGMRLAIGDLARAAAAPGWSRLTVHHAQVGSHGLTTVVRDGHEIGAEGLDEPFRRLRELSYQGGAGTWFSCELAFSPGTRGYACRVDSAAAPFDDVPAPAALAELTAFPRDEPPGWLLAALPTAAPIGLPTTYGERYDWLWKHTGERPPPSPAISGESAYLPATTMTARAFAHGQKHGRHLVQLAGQADEPEAEQFMVMCSGESYHVGRRSVRGTGGGTGRDFGIDMGLRSIMLDGATLRLDLTPEAADTLETETSFEIRLDLDPGSLGEVRAVLPGMLRTVVRAPRLIGF</sequence>
<dbReference type="Proteomes" id="UP000583800">
    <property type="component" value="Unassembled WGS sequence"/>
</dbReference>
<dbReference type="EMBL" id="JACHJB010000001">
    <property type="protein sequence ID" value="MBB6344405.1"/>
    <property type="molecule type" value="Genomic_DNA"/>
</dbReference>
<name>A0A7X0EX27_9ACTN</name>
<keyword evidence="2" id="KW-1185">Reference proteome</keyword>
<comment type="caution">
    <text evidence="1">The sequence shown here is derived from an EMBL/GenBank/DDBJ whole genome shotgun (WGS) entry which is preliminary data.</text>
</comment>
<evidence type="ECO:0000313" key="1">
    <source>
        <dbReference type="EMBL" id="MBB6344405.1"/>
    </source>
</evidence>
<accession>A0A7X0EX27</accession>
<dbReference type="AlphaFoldDB" id="A0A7X0EX27"/>
<protein>
    <submittedName>
        <fullName evidence="1">Uncharacterized protein</fullName>
    </submittedName>
</protein>